<dbReference type="PANTHER" id="PTHR43464">
    <property type="entry name" value="METHYLTRANSFERASE"/>
    <property type="match status" value="1"/>
</dbReference>
<dbReference type="RefSeq" id="WP_129986528.1">
    <property type="nucleotide sequence ID" value="NZ_SDPU01000020.1"/>
</dbReference>
<name>A0A4Q5J518_9ACTN</name>
<dbReference type="GO" id="GO:0008757">
    <property type="term" value="F:S-adenosylmethionine-dependent methyltransferase activity"/>
    <property type="evidence" value="ECO:0007669"/>
    <property type="project" value="InterPro"/>
</dbReference>
<dbReference type="CDD" id="cd02440">
    <property type="entry name" value="AdoMet_MTases"/>
    <property type="match status" value="1"/>
</dbReference>
<evidence type="ECO:0000313" key="6">
    <source>
        <dbReference type="Proteomes" id="UP000291189"/>
    </source>
</evidence>
<keyword evidence="6" id="KW-1185">Reference proteome</keyword>
<dbReference type="InterPro" id="IPR029063">
    <property type="entry name" value="SAM-dependent_MTases_sf"/>
</dbReference>
<sequence>MSTDETRALWDAEAATFDDEPDHGLADPATRAAWRELLLEHLPPAPARVADLGCGTGTLSVLLAAEGYDVRGIDLSPEMVARAEAKAEAAGVAATFAVGDASDPQLPAGSFDVVLSRHVLWALPDPAAGLARWVTLLAPGGRLVLVEGRWFTGGGLTSAQTEELVHGTGRSVAVRHLPDPVYWGKEISDERYLAVSVR</sequence>
<feature type="domain" description="Methyltransferase type 11" evidence="4">
    <location>
        <begin position="51"/>
        <end position="145"/>
    </location>
</feature>
<dbReference type="InterPro" id="IPR013216">
    <property type="entry name" value="Methyltransf_11"/>
</dbReference>
<keyword evidence="3" id="KW-0949">S-adenosyl-L-methionine</keyword>
<dbReference type="GO" id="GO:0032259">
    <property type="term" value="P:methylation"/>
    <property type="evidence" value="ECO:0007669"/>
    <property type="project" value="UniProtKB-KW"/>
</dbReference>
<organism evidence="5 6">
    <name type="scientific">Nocardioides iriomotensis</name>
    <dbReference type="NCBI Taxonomy" id="715784"/>
    <lineage>
        <taxon>Bacteria</taxon>
        <taxon>Bacillati</taxon>
        <taxon>Actinomycetota</taxon>
        <taxon>Actinomycetes</taxon>
        <taxon>Propionibacteriales</taxon>
        <taxon>Nocardioidaceae</taxon>
        <taxon>Nocardioides</taxon>
    </lineage>
</organism>
<reference evidence="5 6" key="1">
    <citation type="submission" date="2019-01" db="EMBL/GenBank/DDBJ databases">
        <title>Nocardioides guangzhouensis sp. nov., an actinobacterium isolated from soil.</title>
        <authorList>
            <person name="Fu Y."/>
            <person name="Cai Y."/>
            <person name="Lin Z."/>
            <person name="Chen P."/>
        </authorList>
    </citation>
    <scope>NUCLEOTIDE SEQUENCE [LARGE SCALE GENOMIC DNA]</scope>
    <source>
        <strain evidence="5 6">NBRC 105384</strain>
    </source>
</reference>
<protein>
    <submittedName>
        <fullName evidence="5">SAM-dependent methyltransferase</fullName>
    </submittedName>
</protein>
<gene>
    <name evidence="5" type="ORF">ETU37_06940</name>
</gene>
<dbReference type="Proteomes" id="UP000291189">
    <property type="component" value="Unassembled WGS sequence"/>
</dbReference>
<evidence type="ECO:0000256" key="1">
    <source>
        <dbReference type="ARBA" id="ARBA00022603"/>
    </source>
</evidence>
<dbReference type="AlphaFoldDB" id="A0A4Q5J518"/>
<comment type="caution">
    <text evidence="5">The sequence shown here is derived from an EMBL/GenBank/DDBJ whole genome shotgun (WGS) entry which is preliminary data.</text>
</comment>
<keyword evidence="1 5" id="KW-0489">Methyltransferase</keyword>
<dbReference type="PANTHER" id="PTHR43464:SF19">
    <property type="entry name" value="UBIQUINONE BIOSYNTHESIS O-METHYLTRANSFERASE, MITOCHONDRIAL"/>
    <property type="match status" value="1"/>
</dbReference>
<keyword evidence="2 5" id="KW-0808">Transferase</keyword>
<dbReference type="EMBL" id="SDPU01000020">
    <property type="protein sequence ID" value="RYU12709.1"/>
    <property type="molecule type" value="Genomic_DNA"/>
</dbReference>
<evidence type="ECO:0000256" key="3">
    <source>
        <dbReference type="ARBA" id="ARBA00022691"/>
    </source>
</evidence>
<evidence type="ECO:0000259" key="4">
    <source>
        <dbReference type="Pfam" id="PF08241"/>
    </source>
</evidence>
<proteinExistence type="predicted"/>
<evidence type="ECO:0000256" key="2">
    <source>
        <dbReference type="ARBA" id="ARBA00022679"/>
    </source>
</evidence>
<evidence type="ECO:0000313" key="5">
    <source>
        <dbReference type="EMBL" id="RYU12709.1"/>
    </source>
</evidence>
<dbReference type="SUPFAM" id="SSF53335">
    <property type="entry name" value="S-adenosyl-L-methionine-dependent methyltransferases"/>
    <property type="match status" value="1"/>
</dbReference>
<dbReference type="Gene3D" id="3.40.50.150">
    <property type="entry name" value="Vaccinia Virus protein VP39"/>
    <property type="match status" value="1"/>
</dbReference>
<accession>A0A4Q5J518</accession>
<dbReference type="Pfam" id="PF08241">
    <property type="entry name" value="Methyltransf_11"/>
    <property type="match status" value="1"/>
</dbReference>
<dbReference type="OrthoDB" id="21342at2"/>